<dbReference type="GO" id="GO:0016301">
    <property type="term" value="F:kinase activity"/>
    <property type="evidence" value="ECO:0007669"/>
    <property type="project" value="UniProtKB-KW"/>
</dbReference>
<reference evidence="2" key="1">
    <citation type="submission" date="2017-01" db="EMBL/GenBank/DDBJ databases">
        <title>A deep insight into the sialotranscriptome of adult male and female Cluex tarsalis mosquitoes.</title>
        <authorList>
            <person name="Ribeiro J.M."/>
            <person name="Moreira F."/>
            <person name="Bernard K.A."/>
            <person name="Calvo E."/>
        </authorList>
    </citation>
    <scope>NUCLEOTIDE SEQUENCE</scope>
    <source>
        <strain evidence="2">Kern County</strain>
        <tissue evidence="2">Salivary glands</tissue>
    </source>
</reference>
<dbReference type="EMBL" id="GFDL01004654">
    <property type="protein sequence ID" value="JAV30391.1"/>
    <property type="molecule type" value="Transcribed_RNA"/>
</dbReference>
<dbReference type="Pfam" id="PF02958">
    <property type="entry name" value="EcKL"/>
    <property type="match status" value="1"/>
</dbReference>
<feature type="domain" description="CHK kinase-like" evidence="1">
    <location>
        <begin position="128"/>
        <end position="326"/>
    </location>
</feature>
<evidence type="ECO:0000259" key="1">
    <source>
        <dbReference type="SMART" id="SM00587"/>
    </source>
</evidence>
<dbReference type="Gene3D" id="3.90.1200.10">
    <property type="match status" value="1"/>
</dbReference>
<accession>A0A1Q3FS04</accession>
<organism evidence="2">
    <name type="scientific">Culex tarsalis</name>
    <name type="common">Encephalitis mosquito</name>
    <dbReference type="NCBI Taxonomy" id="7177"/>
    <lineage>
        <taxon>Eukaryota</taxon>
        <taxon>Metazoa</taxon>
        <taxon>Ecdysozoa</taxon>
        <taxon>Arthropoda</taxon>
        <taxon>Hexapoda</taxon>
        <taxon>Insecta</taxon>
        <taxon>Pterygota</taxon>
        <taxon>Neoptera</taxon>
        <taxon>Endopterygota</taxon>
        <taxon>Diptera</taxon>
        <taxon>Nematocera</taxon>
        <taxon>Culicoidea</taxon>
        <taxon>Culicidae</taxon>
        <taxon>Culicinae</taxon>
        <taxon>Culicini</taxon>
        <taxon>Culex</taxon>
        <taxon>Culex</taxon>
    </lineage>
</organism>
<dbReference type="InterPro" id="IPR011009">
    <property type="entry name" value="Kinase-like_dom_sf"/>
</dbReference>
<evidence type="ECO:0000313" key="2">
    <source>
        <dbReference type="EMBL" id="JAV30391.1"/>
    </source>
</evidence>
<keyword evidence="2" id="KW-0808">Transferase</keyword>
<dbReference type="PANTHER" id="PTHR11012">
    <property type="entry name" value="PROTEIN KINASE-LIKE DOMAIN-CONTAINING"/>
    <property type="match status" value="1"/>
</dbReference>
<protein>
    <submittedName>
        <fullName evidence="2">Putative ecdysteroid kinase</fullName>
    </submittedName>
</protein>
<dbReference type="InterPro" id="IPR015897">
    <property type="entry name" value="CHK_kinase-like"/>
</dbReference>
<name>A0A1Q3FS04_CULTA</name>
<dbReference type="SUPFAM" id="SSF56112">
    <property type="entry name" value="Protein kinase-like (PK-like)"/>
    <property type="match status" value="1"/>
</dbReference>
<dbReference type="AlphaFoldDB" id="A0A1Q3FS04"/>
<keyword evidence="2" id="KW-0418">Kinase</keyword>
<proteinExistence type="predicted"/>
<dbReference type="InterPro" id="IPR004119">
    <property type="entry name" value="EcKL"/>
</dbReference>
<sequence>MVVKPSDLGLVSADLQLIVGRAFGESILHFAIQHAWIEPFGGSPDGFLADHLALKILLTLNGSRNEELSLFVKVIPTANATLAGYLVEIGSFRKEIALCEQIIPKIRQLIPGEQFVPKYLLTKEDRLIVMENVKLQGYDILKGNNGLMDYDHLKKAFEALAHMHAGSILLEERESKGLMELYPDALKENAWTGIEGAIRTRDVENVIVLWCEFFRVVERNSSRLAEIIAALPGVIRSMYGYVKSSTVWRNVFSHGDLWSNNVMFKHSSSGAPEGCILVDFQLSRYTPPAYDLNMLLSLTSMYEFRSKHMSSLLDHYYEVFAGHLTTNGIDPASIYSKQSFIESCQYYRRAGQIHGCIIAPEVLLGQSYLDEVFVLSESCAGFMPPPKVKICLRAFQTDVVYRDRLLDMIQELLPVSA</sequence>
<dbReference type="PANTHER" id="PTHR11012:SF48">
    <property type="entry name" value="CHK KINASE-LIKE DOMAIN-CONTAINING PROTEIN-RELATED"/>
    <property type="match status" value="1"/>
</dbReference>
<dbReference type="SMART" id="SM00587">
    <property type="entry name" value="CHK"/>
    <property type="match status" value="1"/>
</dbReference>